<dbReference type="EMBL" id="KV426045">
    <property type="protein sequence ID" value="KZV90607.1"/>
    <property type="molecule type" value="Genomic_DNA"/>
</dbReference>
<organism evidence="1 2">
    <name type="scientific">Exidia glandulosa HHB12029</name>
    <dbReference type="NCBI Taxonomy" id="1314781"/>
    <lineage>
        <taxon>Eukaryota</taxon>
        <taxon>Fungi</taxon>
        <taxon>Dikarya</taxon>
        <taxon>Basidiomycota</taxon>
        <taxon>Agaricomycotina</taxon>
        <taxon>Agaricomycetes</taxon>
        <taxon>Auriculariales</taxon>
        <taxon>Exidiaceae</taxon>
        <taxon>Exidia</taxon>
    </lineage>
</organism>
<sequence>MFPPKRAREDPPPLHGAIICGRRTPRYVLAWRCDYGKLDTLTSKVAGKPVMRDLNTFIALRWMQIRPEGSNPRMPMGLEVFLGRDGFYYLAAMHNTESRPDYKERARDPEDKLVEAARKTFLIDDDIEGTLKWYRLPFCHRQRGDPKPDADDDPETVWLAREAREALEEKL</sequence>
<protein>
    <submittedName>
        <fullName evidence="1">Uncharacterized protein</fullName>
    </submittedName>
</protein>
<evidence type="ECO:0000313" key="1">
    <source>
        <dbReference type="EMBL" id="KZV90607.1"/>
    </source>
</evidence>
<dbReference type="OrthoDB" id="2989856at2759"/>
<reference evidence="1 2" key="1">
    <citation type="journal article" date="2016" name="Mol. Biol. Evol.">
        <title>Comparative Genomics of Early-Diverging Mushroom-Forming Fungi Provides Insights into the Origins of Lignocellulose Decay Capabilities.</title>
        <authorList>
            <person name="Nagy L.G."/>
            <person name="Riley R."/>
            <person name="Tritt A."/>
            <person name="Adam C."/>
            <person name="Daum C."/>
            <person name="Floudas D."/>
            <person name="Sun H."/>
            <person name="Yadav J.S."/>
            <person name="Pangilinan J."/>
            <person name="Larsson K.H."/>
            <person name="Matsuura K."/>
            <person name="Barry K."/>
            <person name="Labutti K."/>
            <person name="Kuo R."/>
            <person name="Ohm R.A."/>
            <person name="Bhattacharya S.S."/>
            <person name="Shirouzu T."/>
            <person name="Yoshinaga Y."/>
            <person name="Martin F.M."/>
            <person name="Grigoriev I.V."/>
            <person name="Hibbett D.S."/>
        </authorList>
    </citation>
    <scope>NUCLEOTIDE SEQUENCE [LARGE SCALE GENOMIC DNA]</scope>
    <source>
        <strain evidence="1 2">HHB12029</strain>
    </source>
</reference>
<evidence type="ECO:0000313" key="2">
    <source>
        <dbReference type="Proteomes" id="UP000077266"/>
    </source>
</evidence>
<accession>A0A165GJB2</accession>
<dbReference type="InParanoid" id="A0A165GJB2"/>
<dbReference type="Proteomes" id="UP000077266">
    <property type="component" value="Unassembled WGS sequence"/>
</dbReference>
<gene>
    <name evidence="1" type="ORF">EXIGLDRAFT_837684</name>
</gene>
<name>A0A165GJB2_EXIGL</name>
<dbReference type="AlphaFoldDB" id="A0A165GJB2"/>
<keyword evidence="2" id="KW-1185">Reference proteome</keyword>
<proteinExistence type="predicted"/>